<dbReference type="InterPro" id="IPR015413">
    <property type="entry name" value="Methionyl/Leucyl_tRNA_Synth"/>
</dbReference>
<dbReference type="SUPFAM" id="SSF57770">
    <property type="entry name" value="Methionyl-tRNA synthetase (MetRS), Zn-domain"/>
    <property type="match status" value="1"/>
</dbReference>
<feature type="region of interest" description="Disordered" evidence="15">
    <location>
        <begin position="577"/>
        <end position="603"/>
    </location>
</feature>
<dbReference type="GO" id="GO:0006431">
    <property type="term" value="P:methionyl-tRNA aminoacylation"/>
    <property type="evidence" value="ECO:0007669"/>
    <property type="project" value="UniProtKB-UniRule"/>
</dbReference>
<comment type="caution">
    <text evidence="14">Lacks conserved residue(s) required for the propagation of feature annotation.</text>
</comment>
<dbReference type="PROSITE" id="PS00178">
    <property type="entry name" value="AA_TRNA_LIGASE_I"/>
    <property type="match status" value="1"/>
</dbReference>
<dbReference type="NCBIfam" id="NF001100">
    <property type="entry name" value="PRK00133.1"/>
    <property type="match status" value="1"/>
</dbReference>
<dbReference type="InterPro" id="IPR009080">
    <property type="entry name" value="tRNAsynth_Ia_anticodon-bd"/>
</dbReference>
<evidence type="ECO:0000313" key="18">
    <source>
        <dbReference type="Proteomes" id="UP001596547"/>
    </source>
</evidence>
<evidence type="ECO:0000256" key="6">
    <source>
        <dbReference type="ARBA" id="ARBA00022723"/>
    </source>
</evidence>
<dbReference type="InterPro" id="IPR014758">
    <property type="entry name" value="Met-tRNA_synth"/>
</dbReference>
<gene>
    <name evidence="14 17" type="primary">metG</name>
    <name evidence="17" type="ORF">ACFQPE_13195</name>
</gene>
<evidence type="ECO:0000256" key="2">
    <source>
        <dbReference type="ARBA" id="ARBA00011738"/>
    </source>
</evidence>
<dbReference type="Pfam" id="PF01588">
    <property type="entry name" value="tRNA_bind"/>
    <property type="match status" value="1"/>
</dbReference>
<comment type="function">
    <text evidence="14">Is required not only for elongation of protein synthesis but also for the initiation of all mRNA translation through initiator tRNA(fMet) aminoacylation.</text>
</comment>
<evidence type="ECO:0000256" key="12">
    <source>
        <dbReference type="ARBA" id="ARBA00023146"/>
    </source>
</evidence>
<keyword evidence="18" id="KW-1185">Reference proteome</keyword>
<evidence type="ECO:0000256" key="10">
    <source>
        <dbReference type="ARBA" id="ARBA00022884"/>
    </source>
</evidence>
<dbReference type="CDD" id="cd00814">
    <property type="entry name" value="MetRS_core"/>
    <property type="match status" value="1"/>
</dbReference>
<dbReference type="CDD" id="cd07957">
    <property type="entry name" value="Anticodon_Ia_Met"/>
    <property type="match status" value="1"/>
</dbReference>
<dbReference type="RefSeq" id="WP_276303024.1">
    <property type="nucleotide sequence ID" value="NZ_CP119992.1"/>
</dbReference>
<dbReference type="InterPro" id="IPR012340">
    <property type="entry name" value="NA-bd_OB-fold"/>
</dbReference>
<comment type="catalytic activity">
    <reaction evidence="13 14">
        <text>tRNA(Met) + L-methionine + ATP = L-methionyl-tRNA(Met) + AMP + diphosphate</text>
        <dbReference type="Rhea" id="RHEA:13481"/>
        <dbReference type="Rhea" id="RHEA-COMP:9667"/>
        <dbReference type="Rhea" id="RHEA-COMP:9698"/>
        <dbReference type="ChEBI" id="CHEBI:30616"/>
        <dbReference type="ChEBI" id="CHEBI:33019"/>
        <dbReference type="ChEBI" id="CHEBI:57844"/>
        <dbReference type="ChEBI" id="CHEBI:78442"/>
        <dbReference type="ChEBI" id="CHEBI:78530"/>
        <dbReference type="ChEBI" id="CHEBI:456215"/>
        <dbReference type="EC" id="6.1.1.10"/>
    </reaction>
</comment>
<dbReference type="InterPro" id="IPR023458">
    <property type="entry name" value="Met-tRNA_ligase_1"/>
</dbReference>
<feature type="binding site" evidence="14">
    <location>
        <position position="166"/>
    </location>
    <ligand>
        <name>Zn(2+)</name>
        <dbReference type="ChEBI" id="CHEBI:29105"/>
    </ligand>
</feature>
<dbReference type="SUPFAM" id="SSF50249">
    <property type="entry name" value="Nucleic acid-binding proteins"/>
    <property type="match status" value="1"/>
</dbReference>
<dbReference type="Gene3D" id="2.20.28.20">
    <property type="entry name" value="Methionyl-tRNA synthetase, Zn-domain"/>
    <property type="match status" value="1"/>
</dbReference>
<feature type="binding site" evidence="14">
    <location>
        <position position="162"/>
    </location>
    <ligand>
        <name>Zn(2+)</name>
        <dbReference type="ChEBI" id="CHEBI:29105"/>
    </ligand>
</feature>
<dbReference type="SUPFAM" id="SSF52374">
    <property type="entry name" value="Nucleotidylyl transferase"/>
    <property type="match status" value="1"/>
</dbReference>
<name>A0ABD6ABZ7_9EURY</name>
<dbReference type="Pfam" id="PF09334">
    <property type="entry name" value="tRNA-synt_1g"/>
    <property type="match status" value="1"/>
</dbReference>
<dbReference type="GO" id="GO:0005524">
    <property type="term" value="F:ATP binding"/>
    <property type="evidence" value="ECO:0007669"/>
    <property type="project" value="UniProtKB-UniRule"/>
</dbReference>
<keyword evidence="12 14" id="KW-0030">Aminoacyl-tRNA synthetase</keyword>
<accession>A0ABD6ABZ7</accession>
<evidence type="ECO:0000256" key="7">
    <source>
        <dbReference type="ARBA" id="ARBA00022741"/>
    </source>
</evidence>
<keyword evidence="8 14" id="KW-0862">Zinc</keyword>
<dbReference type="Gene3D" id="3.40.50.620">
    <property type="entry name" value="HUPs"/>
    <property type="match status" value="1"/>
</dbReference>
<dbReference type="Gene3D" id="2.40.50.140">
    <property type="entry name" value="Nucleic acid-binding proteins"/>
    <property type="match status" value="1"/>
</dbReference>
<evidence type="ECO:0000256" key="3">
    <source>
        <dbReference type="ARBA" id="ARBA00022490"/>
    </source>
</evidence>
<keyword evidence="11 14" id="KW-0648">Protein biosynthesis</keyword>
<dbReference type="NCBIfam" id="TIGR00398">
    <property type="entry name" value="metG"/>
    <property type="match status" value="1"/>
</dbReference>
<dbReference type="GeneID" id="79315583"/>
<dbReference type="GO" id="GO:0000049">
    <property type="term" value="F:tRNA binding"/>
    <property type="evidence" value="ECO:0007669"/>
    <property type="project" value="UniProtKB-UniRule"/>
</dbReference>
<sequence>MSHEDFPTERPAVVTCGLPYANGDLHIGHLRTYVGGDVFARALRRLGQRTAFVSGSDMHGTPVAVNAEREGVAPEEFALRWHETYEATFPRFGVEFDNYGHTHDETNTELTTQIVRALDEAGHVYEREILVAYDPEEDQYLPDRYVEGTCPYCGAKARGDECDEGCQRHLEPGEVKDPVSIVTGNPAEYRERTHKFFRVSEFQEYLQGFIDRLEGTSNARNQPREWIEGELKDWCITRDMDWGIDYPGAGAEDLVLYVWVDAPIEYVASTKQYTERVGPEVYDWEEAWTEGGEIVHVIGRDIIQHHTVFWPAMLRGVGYTEPRAVMASGFVTLGGKGFSTSRNRAVWAEEYLDEGFHPDLLRYYIATNGGFQQDVDFSWEKFAERVNGELVGTVGNFVYRSLLFAHREYGGTPDAPLSDEVRERIEGAVADFGEAVNDYDVRAIGRATVRLAQFGNEYIQRNEPWKLTDDDSEARSASGDPSGDEPRGPERAARVIRDCVGIAKAVAVLFQPIAPDTAERLWGQLNEDGSVHDATLDAALAEPARSFDAPSELFEKIEDERVDELNGKLEARVAAATEDDADAADAADGGDGAEPEGGADGAAADLEPLADERVGFEEFERLDMRVGEIVSAEPIEGADKLLRLEVDVGLETRQVVAGLRQLHDAADLPGTRVVVVANLERAELFGVESDGMVLAAGEAADLLTTHGDAPLGTKVR</sequence>
<dbReference type="InterPro" id="IPR004495">
    <property type="entry name" value="Met-tRNA-synth_bsu_C"/>
</dbReference>
<organism evidence="17 18">
    <name type="scientific">Halomarina halobia</name>
    <dbReference type="NCBI Taxonomy" id="3033386"/>
    <lineage>
        <taxon>Archaea</taxon>
        <taxon>Methanobacteriati</taxon>
        <taxon>Methanobacteriota</taxon>
        <taxon>Stenosarchaea group</taxon>
        <taxon>Halobacteria</taxon>
        <taxon>Halobacteriales</taxon>
        <taxon>Natronomonadaceae</taxon>
        <taxon>Halomarina</taxon>
    </lineage>
</organism>
<dbReference type="HAMAP" id="MF_00098">
    <property type="entry name" value="Met_tRNA_synth_type1"/>
    <property type="match status" value="1"/>
</dbReference>
<comment type="subunit">
    <text evidence="2 14">Homodimer.</text>
</comment>
<evidence type="ECO:0000256" key="13">
    <source>
        <dbReference type="ARBA" id="ARBA00047364"/>
    </source>
</evidence>
<keyword evidence="6 14" id="KW-0479">Metal-binding</keyword>
<keyword evidence="10 14" id="KW-0694">RNA-binding</keyword>
<evidence type="ECO:0000313" key="17">
    <source>
        <dbReference type="EMBL" id="MFC7317735.1"/>
    </source>
</evidence>
<comment type="cofactor">
    <cofactor evidence="14">
        <name>Zn(2+)</name>
        <dbReference type="ChEBI" id="CHEBI:29105"/>
    </cofactor>
    <text evidence="14">Binds 1 zinc ion per subunit.</text>
</comment>
<evidence type="ECO:0000256" key="9">
    <source>
        <dbReference type="ARBA" id="ARBA00022840"/>
    </source>
</evidence>
<feature type="region of interest" description="Disordered" evidence="15">
    <location>
        <begin position="463"/>
        <end position="490"/>
    </location>
</feature>
<reference evidence="17 18" key="1">
    <citation type="journal article" date="2019" name="Int. J. Syst. Evol. Microbiol.">
        <title>The Global Catalogue of Microorganisms (GCM) 10K type strain sequencing project: providing services to taxonomists for standard genome sequencing and annotation.</title>
        <authorList>
            <consortium name="The Broad Institute Genomics Platform"/>
            <consortium name="The Broad Institute Genome Sequencing Center for Infectious Disease"/>
            <person name="Wu L."/>
            <person name="Ma J."/>
        </authorList>
    </citation>
    <scope>NUCLEOTIDE SEQUENCE [LARGE SCALE GENOMIC DNA]</scope>
    <source>
        <strain evidence="17 18">PSR21</strain>
    </source>
</reference>
<comment type="similarity">
    <text evidence="14">Belongs to the class-I aminoacyl-tRNA synthetase family. MetG type 1 subfamily.</text>
</comment>
<evidence type="ECO:0000256" key="15">
    <source>
        <dbReference type="SAM" id="MobiDB-lite"/>
    </source>
</evidence>
<keyword evidence="3 14" id="KW-0963">Cytoplasm</keyword>
<dbReference type="Proteomes" id="UP001596547">
    <property type="component" value="Unassembled WGS sequence"/>
</dbReference>
<dbReference type="EMBL" id="JBHTBF010000002">
    <property type="protein sequence ID" value="MFC7317735.1"/>
    <property type="molecule type" value="Genomic_DNA"/>
</dbReference>
<dbReference type="GO" id="GO:0004825">
    <property type="term" value="F:methionine-tRNA ligase activity"/>
    <property type="evidence" value="ECO:0007669"/>
    <property type="project" value="UniProtKB-UniRule"/>
</dbReference>
<dbReference type="InterPro" id="IPR029038">
    <property type="entry name" value="MetRS_Zn"/>
</dbReference>
<dbReference type="PRINTS" id="PR01041">
    <property type="entry name" value="TRNASYNTHMET"/>
</dbReference>
<evidence type="ECO:0000259" key="16">
    <source>
        <dbReference type="PROSITE" id="PS50886"/>
    </source>
</evidence>
<comment type="subcellular location">
    <subcellularLocation>
        <location evidence="1 14">Cytoplasm</location>
    </subcellularLocation>
</comment>
<keyword evidence="5 14" id="KW-0436">Ligase</keyword>
<dbReference type="GO" id="GO:0005737">
    <property type="term" value="C:cytoplasm"/>
    <property type="evidence" value="ECO:0007669"/>
    <property type="project" value="UniProtKB-SubCell"/>
</dbReference>
<dbReference type="SUPFAM" id="SSF47323">
    <property type="entry name" value="Anticodon-binding domain of a subclass of class I aminoacyl-tRNA synthetases"/>
    <property type="match status" value="1"/>
</dbReference>
<proteinExistence type="inferred from homology"/>
<dbReference type="EC" id="6.1.1.10" evidence="14"/>
<feature type="binding site" evidence="14">
    <location>
        <position position="150"/>
    </location>
    <ligand>
        <name>Zn(2+)</name>
        <dbReference type="ChEBI" id="CHEBI:29105"/>
    </ligand>
</feature>
<dbReference type="PANTHER" id="PTHR45765">
    <property type="entry name" value="METHIONINE--TRNA LIGASE"/>
    <property type="match status" value="1"/>
</dbReference>
<keyword evidence="9 14" id="KW-0067">ATP-binding</keyword>
<dbReference type="PANTHER" id="PTHR45765:SF1">
    <property type="entry name" value="METHIONINE--TRNA LIGASE, CYTOPLASMIC"/>
    <property type="match status" value="1"/>
</dbReference>
<feature type="binding site" evidence="14">
    <location>
        <position position="340"/>
    </location>
    <ligand>
        <name>ATP</name>
        <dbReference type="ChEBI" id="CHEBI:30616"/>
    </ligand>
</feature>
<protein>
    <recommendedName>
        <fullName evidence="14">Methionine--tRNA ligase</fullName>
        <ecNumber evidence="14">6.1.1.10</ecNumber>
    </recommendedName>
    <alternativeName>
        <fullName evidence="14">Methionyl-tRNA synthetase</fullName>
        <shortName evidence="14">MetRS</shortName>
    </alternativeName>
</protein>
<feature type="domain" description="TRNA-binding" evidence="16">
    <location>
        <begin position="618"/>
        <end position="716"/>
    </location>
</feature>
<comment type="caution">
    <text evidence="17">The sequence shown here is derived from an EMBL/GenBank/DDBJ whole genome shotgun (WGS) entry which is preliminary data.</text>
</comment>
<dbReference type="InterPro" id="IPR033911">
    <property type="entry name" value="MetRS_core"/>
</dbReference>
<dbReference type="Gene3D" id="1.10.730.10">
    <property type="entry name" value="Isoleucyl-tRNA Synthetase, Domain 1"/>
    <property type="match status" value="1"/>
</dbReference>
<evidence type="ECO:0000256" key="8">
    <source>
        <dbReference type="ARBA" id="ARBA00022833"/>
    </source>
</evidence>
<evidence type="ECO:0000256" key="11">
    <source>
        <dbReference type="ARBA" id="ARBA00022917"/>
    </source>
</evidence>
<dbReference type="CDD" id="cd02800">
    <property type="entry name" value="tRNA_bind_EcMetRS_like"/>
    <property type="match status" value="1"/>
</dbReference>
<dbReference type="Pfam" id="PF19303">
    <property type="entry name" value="Anticodon_3"/>
    <property type="match status" value="1"/>
</dbReference>
<dbReference type="InterPro" id="IPR041872">
    <property type="entry name" value="Anticodon_Met"/>
</dbReference>
<dbReference type="AlphaFoldDB" id="A0ABD6ABZ7"/>
<keyword evidence="7 14" id="KW-0547">Nucleotide-binding</keyword>
<dbReference type="InterPro" id="IPR002547">
    <property type="entry name" value="tRNA-bd_dom"/>
</dbReference>
<dbReference type="FunFam" id="2.20.28.20:FF:000001">
    <property type="entry name" value="Methionine--tRNA ligase"/>
    <property type="match status" value="1"/>
</dbReference>
<feature type="short sequence motif" description="'HIGH' region" evidence="14">
    <location>
        <begin position="19"/>
        <end position="29"/>
    </location>
</feature>
<feature type="binding site" evidence="14">
    <location>
        <position position="153"/>
    </location>
    <ligand>
        <name>Zn(2+)</name>
        <dbReference type="ChEBI" id="CHEBI:29105"/>
    </ligand>
</feature>
<dbReference type="InterPro" id="IPR001412">
    <property type="entry name" value="aa-tRNA-synth_I_CS"/>
</dbReference>
<evidence type="ECO:0000256" key="1">
    <source>
        <dbReference type="ARBA" id="ARBA00004496"/>
    </source>
</evidence>
<dbReference type="GO" id="GO:0046872">
    <property type="term" value="F:metal ion binding"/>
    <property type="evidence" value="ECO:0007669"/>
    <property type="project" value="UniProtKB-KW"/>
</dbReference>
<dbReference type="InterPro" id="IPR014729">
    <property type="entry name" value="Rossmann-like_a/b/a_fold"/>
</dbReference>
<keyword evidence="4 14" id="KW-0820">tRNA-binding</keyword>
<evidence type="ECO:0000256" key="14">
    <source>
        <dbReference type="HAMAP-Rule" id="MF_00098"/>
    </source>
</evidence>
<evidence type="ECO:0000256" key="5">
    <source>
        <dbReference type="ARBA" id="ARBA00022598"/>
    </source>
</evidence>
<evidence type="ECO:0000256" key="4">
    <source>
        <dbReference type="ARBA" id="ARBA00022555"/>
    </source>
</evidence>
<dbReference type="PROSITE" id="PS50886">
    <property type="entry name" value="TRBD"/>
    <property type="match status" value="1"/>
</dbReference>